<dbReference type="Proteomes" id="UP001054837">
    <property type="component" value="Unassembled WGS sequence"/>
</dbReference>
<comment type="caution">
    <text evidence="2">The sequence shown here is derived from an EMBL/GenBank/DDBJ whole genome shotgun (WGS) entry which is preliminary data.</text>
</comment>
<feature type="non-terminal residue" evidence="2">
    <location>
        <position position="167"/>
    </location>
</feature>
<feature type="region of interest" description="Disordered" evidence="1">
    <location>
        <begin position="1"/>
        <end position="110"/>
    </location>
</feature>
<reference evidence="2 3" key="1">
    <citation type="submission" date="2021-06" db="EMBL/GenBank/DDBJ databases">
        <title>Caerostris darwini draft genome.</title>
        <authorList>
            <person name="Kono N."/>
            <person name="Arakawa K."/>
        </authorList>
    </citation>
    <scope>NUCLEOTIDE SEQUENCE [LARGE SCALE GENOMIC DNA]</scope>
</reference>
<evidence type="ECO:0000313" key="2">
    <source>
        <dbReference type="EMBL" id="GIX90890.1"/>
    </source>
</evidence>
<protein>
    <submittedName>
        <fullName evidence="2">Uncharacterized protein</fullName>
    </submittedName>
</protein>
<evidence type="ECO:0000256" key="1">
    <source>
        <dbReference type="SAM" id="MobiDB-lite"/>
    </source>
</evidence>
<name>A0AAV4P4I6_9ARAC</name>
<accession>A0AAV4P4I6</accession>
<keyword evidence="3" id="KW-1185">Reference proteome</keyword>
<gene>
    <name evidence="2" type="ORF">CDAR_253251</name>
</gene>
<feature type="compositionally biased region" description="Basic and acidic residues" evidence="1">
    <location>
        <begin position="89"/>
        <end position="98"/>
    </location>
</feature>
<evidence type="ECO:0000313" key="3">
    <source>
        <dbReference type="Proteomes" id="UP001054837"/>
    </source>
</evidence>
<proteinExistence type="predicted"/>
<dbReference type="AlphaFoldDB" id="A0AAV4P4I6"/>
<organism evidence="2 3">
    <name type="scientific">Caerostris darwini</name>
    <dbReference type="NCBI Taxonomy" id="1538125"/>
    <lineage>
        <taxon>Eukaryota</taxon>
        <taxon>Metazoa</taxon>
        <taxon>Ecdysozoa</taxon>
        <taxon>Arthropoda</taxon>
        <taxon>Chelicerata</taxon>
        <taxon>Arachnida</taxon>
        <taxon>Araneae</taxon>
        <taxon>Araneomorphae</taxon>
        <taxon>Entelegynae</taxon>
        <taxon>Araneoidea</taxon>
        <taxon>Araneidae</taxon>
        <taxon>Caerostris</taxon>
    </lineage>
</organism>
<feature type="compositionally biased region" description="Polar residues" evidence="1">
    <location>
        <begin position="74"/>
        <end position="87"/>
    </location>
</feature>
<dbReference type="EMBL" id="BPLQ01002276">
    <property type="protein sequence ID" value="GIX90890.1"/>
    <property type="molecule type" value="Genomic_DNA"/>
</dbReference>
<sequence length="167" mass="18495">MVSPPPSIFRMDLSTLPMGHPLGRSTPPTNRFECSKSPLRSPTDSTTRHFKGADKNPVTLRLVQKSSAIEKPNTPHSRNKNSSQFSELNRVEGRRKSSNDSPPLPSTPKTPFYVSPITLARRHGGMENKLFFFDFCAILNPTGNVCRLTFPGIHLHLDARTLEEGGG</sequence>